<dbReference type="GO" id="GO:0015031">
    <property type="term" value="P:protein transport"/>
    <property type="evidence" value="ECO:0007669"/>
    <property type="project" value="UniProtKB-KW"/>
</dbReference>
<dbReference type="GO" id="GO:0005886">
    <property type="term" value="C:plasma membrane"/>
    <property type="evidence" value="ECO:0007669"/>
    <property type="project" value="UniProtKB-SubCell"/>
</dbReference>
<keyword evidence="6 8" id="KW-0472">Membrane</keyword>
<name>A0A5C6B6L5_9BACT</name>
<keyword evidence="4 7" id="KW-0812">Transmembrane</keyword>
<dbReference type="GO" id="GO:0022857">
    <property type="term" value="F:transmembrane transporter activity"/>
    <property type="evidence" value="ECO:0007669"/>
    <property type="project" value="InterPro"/>
</dbReference>
<sequence length="151" mass="16818">MKVKSKKPDLAEGDLTPMIDMVFQLIAFFMVLINFAQTESDDRVVLPDSQLVKPPDAPFDFPIILHVAQDGEVILNGDTYTVETLNTGLRRELAVIRAENKKAGDANVIIRAHQDTAAGNVQEIIRVAQELEFVQFALRAKENKRSTGNQI</sequence>
<evidence type="ECO:0000313" key="9">
    <source>
        <dbReference type="EMBL" id="TWU07935.1"/>
    </source>
</evidence>
<evidence type="ECO:0000256" key="6">
    <source>
        <dbReference type="ARBA" id="ARBA00023136"/>
    </source>
</evidence>
<dbReference type="Gene3D" id="3.30.420.270">
    <property type="match status" value="1"/>
</dbReference>
<dbReference type="Pfam" id="PF02472">
    <property type="entry name" value="ExbD"/>
    <property type="match status" value="1"/>
</dbReference>
<keyword evidence="3" id="KW-1003">Cell membrane</keyword>
<accession>A0A5C6B6L5</accession>
<dbReference type="PANTHER" id="PTHR30558:SF3">
    <property type="entry name" value="BIOPOLYMER TRANSPORT PROTEIN EXBD-RELATED"/>
    <property type="match status" value="1"/>
</dbReference>
<comment type="caution">
    <text evidence="9">The sequence shown here is derived from an EMBL/GenBank/DDBJ whole genome shotgun (WGS) entry which is preliminary data.</text>
</comment>
<dbReference type="InterPro" id="IPR003400">
    <property type="entry name" value="ExbD"/>
</dbReference>
<reference evidence="9 10" key="1">
    <citation type="submission" date="2019-02" db="EMBL/GenBank/DDBJ databases">
        <title>Deep-cultivation of Planctomycetes and their phenomic and genomic characterization uncovers novel biology.</title>
        <authorList>
            <person name="Wiegand S."/>
            <person name="Jogler M."/>
            <person name="Boedeker C."/>
            <person name="Pinto D."/>
            <person name="Vollmers J."/>
            <person name="Rivas-Marin E."/>
            <person name="Kohn T."/>
            <person name="Peeters S.H."/>
            <person name="Heuer A."/>
            <person name="Rast P."/>
            <person name="Oberbeckmann S."/>
            <person name="Bunk B."/>
            <person name="Jeske O."/>
            <person name="Meyerdierks A."/>
            <person name="Storesund J.E."/>
            <person name="Kallscheuer N."/>
            <person name="Luecker S."/>
            <person name="Lage O.M."/>
            <person name="Pohl T."/>
            <person name="Merkel B.J."/>
            <person name="Hornburger P."/>
            <person name="Mueller R.-W."/>
            <person name="Bruemmer F."/>
            <person name="Labrenz M."/>
            <person name="Spormann A.M."/>
            <person name="Op Den Camp H."/>
            <person name="Overmann J."/>
            <person name="Amann R."/>
            <person name="Jetten M.S.M."/>
            <person name="Mascher T."/>
            <person name="Medema M.H."/>
            <person name="Devos D.P."/>
            <person name="Kaster A.-K."/>
            <person name="Ovreas L."/>
            <person name="Rohde M."/>
            <person name="Galperin M.Y."/>
            <person name="Jogler C."/>
        </authorList>
    </citation>
    <scope>NUCLEOTIDE SEQUENCE [LARGE SCALE GENOMIC DNA]</scope>
    <source>
        <strain evidence="9 10">Pla52n</strain>
    </source>
</reference>
<organism evidence="9 10">
    <name type="scientific">Stieleria varia</name>
    <dbReference type="NCBI Taxonomy" id="2528005"/>
    <lineage>
        <taxon>Bacteria</taxon>
        <taxon>Pseudomonadati</taxon>
        <taxon>Planctomycetota</taxon>
        <taxon>Planctomycetia</taxon>
        <taxon>Pirellulales</taxon>
        <taxon>Pirellulaceae</taxon>
        <taxon>Stieleria</taxon>
    </lineage>
</organism>
<comment type="similarity">
    <text evidence="2 7">Belongs to the ExbD/TolR family.</text>
</comment>
<gene>
    <name evidence="9" type="ORF">Pla52n_05120</name>
</gene>
<comment type="subcellular location">
    <subcellularLocation>
        <location evidence="1">Cell membrane</location>
        <topology evidence="1">Single-pass membrane protein</topology>
    </subcellularLocation>
    <subcellularLocation>
        <location evidence="7">Cell membrane</location>
        <topology evidence="7">Single-pass type II membrane protein</topology>
    </subcellularLocation>
</comment>
<evidence type="ECO:0000256" key="3">
    <source>
        <dbReference type="ARBA" id="ARBA00022475"/>
    </source>
</evidence>
<evidence type="ECO:0000256" key="7">
    <source>
        <dbReference type="RuleBase" id="RU003879"/>
    </source>
</evidence>
<evidence type="ECO:0000256" key="1">
    <source>
        <dbReference type="ARBA" id="ARBA00004162"/>
    </source>
</evidence>
<keyword evidence="7" id="KW-0653">Protein transport</keyword>
<dbReference type="PANTHER" id="PTHR30558">
    <property type="entry name" value="EXBD MEMBRANE COMPONENT OF PMF-DRIVEN MACROMOLECULE IMPORT SYSTEM"/>
    <property type="match status" value="1"/>
</dbReference>
<dbReference type="OrthoDB" id="284492at2"/>
<evidence type="ECO:0000313" key="10">
    <source>
        <dbReference type="Proteomes" id="UP000320176"/>
    </source>
</evidence>
<feature type="transmembrane region" description="Helical" evidence="8">
    <location>
        <begin position="15"/>
        <end position="36"/>
    </location>
</feature>
<dbReference type="Proteomes" id="UP000320176">
    <property type="component" value="Unassembled WGS sequence"/>
</dbReference>
<evidence type="ECO:0000256" key="4">
    <source>
        <dbReference type="ARBA" id="ARBA00022692"/>
    </source>
</evidence>
<keyword evidence="7" id="KW-0813">Transport</keyword>
<protein>
    <submittedName>
        <fullName evidence="9">Biopolymer transport protein ExbD/TolR</fullName>
    </submittedName>
</protein>
<evidence type="ECO:0000256" key="5">
    <source>
        <dbReference type="ARBA" id="ARBA00022989"/>
    </source>
</evidence>
<proteinExistence type="inferred from homology"/>
<dbReference type="RefSeq" id="WP_146518063.1">
    <property type="nucleotide sequence ID" value="NZ_CP151726.1"/>
</dbReference>
<evidence type="ECO:0000256" key="8">
    <source>
        <dbReference type="SAM" id="Phobius"/>
    </source>
</evidence>
<dbReference type="EMBL" id="SJPN01000001">
    <property type="protein sequence ID" value="TWU07935.1"/>
    <property type="molecule type" value="Genomic_DNA"/>
</dbReference>
<keyword evidence="10" id="KW-1185">Reference proteome</keyword>
<evidence type="ECO:0000256" key="2">
    <source>
        <dbReference type="ARBA" id="ARBA00005811"/>
    </source>
</evidence>
<dbReference type="AlphaFoldDB" id="A0A5C6B6L5"/>
<keyword evidence="5 8" id="KW-1133">Transmembrane helix</keyword>